<name>A0ABY9K7U7_9HYPH</name>
<sequence length="401" mass="46235">MRIRATQKDLNSFISSEKIPLESAIFVLHEHFGLFSEEVEYANSILDDAGTYLGMWALRKFVRAELADDLARNEMRLSQELLERMCSLLPEIIRQLRITNPERARTAFTIIYDACSDYRAILVSGRKDANRKKLIQRMTKLQRHVAELSTLLDDSDVTHEAGFEAAQRVYMKRVHGNDDEARPFWKLQEDIRFLSSYLELELHRAHTKPDSIRVPDNQAKAHIVDTAYTLALYNSYPPFVTTPGSDFAYLCGLLFEIATGKPDESLAGAINRYARSSERAEADQHELDYSEEYYRARDEDNFYDIKNTKYGSGEKITELLSEVRDPTLSLAARSLAMCEMEAVTEAMKDRDKIHGPFIMWASQMKIDWAERMREHDAQVLKELQCDIEIGKQRRSKPQVST</sequence>
<accession>A0ABY9K7U7</accession>
<dbReference type="EMBL" id="CP132314">
    <property type="protein sequence ID" value="WLS03619.1"/>
    <property type="molecule type" value="Genomic_DNA"/>
</dbReference>
<evidence type="ECO:0000313" key="1">
    <source>
        <dbReference type="EMBL" id="WLS03619.1"/>
    </source>
</evidence>
<protein>
    <submittedName>
        <fullName evidence="1">Uncharacterized protein</fullName>
    </submittedName>
</protein>
<keyword evidence="2" id="KW-1185">Reference proteome</keyword>
<reference evidence="1 2" key="1">
    <citation type="submission" date="2023-08" db="EMBL/GenBank/DDBJ databases">
        <title>Pathogen: clinical or host-associated sample.</title>
        <authorList>
            <person name="Hergert J."/>
            <person name="Casey R."/>
            <person name="Wagner J."/>
            <person name="Young E.L."/>
            <person name="Oakeson K.F."/>
        </authorList>
    </citation>
    <scope>NUCLEOTIDE SEQUENCE [LARGE SCALE GENOMIC DNA]</scope>
    <source>
        <strain evidence="1 2">UPHL-collab-2</strain>
    </source>
</reference>
<dbReference type="Proteomes" id="UP001225788">
    <property type="component" value="Chromosome"/>
</dbReference>
<evidence type="ECO:0000313" key="2">
    <source>
        <dbReference type="Proteomes" id="UP001225788"/>
    </source>
</evidence>
<proteinExistence type="predicted"/>
<dbReference type="RefSeq" id="WP_306159261.1">
    <property type="nucleotide sequence ID" value="NZ_CP132314.1"/>
</dbReference>
<gene>
    <name evidence="1" type="ORF">Q9315_03005</name>
</gene>
<organism evidence="1 2">
    <name type="scientific">Shinella oryzae</name>
    <dbReference type="NCBI Taxonomy" id="2871820"/>
    <lineage>
        <taxon>Bacteria</taxon>
        <taxon>Pseudomonadati</taxon>
        <taxon>Pseudomonadota</taxon>
        <taxon>Alphaproteobacteria</taxon>
        <taxon>Hyphomicrobiales</taxon>
        <taxon>Rhizobiaceae</taxon>
        <taxon>Shinella</taxon>
    </lineage>
</organism>